<dbReference type="PANTHER" id="PTHR10791:SF30">
    <property type="entry name" value="SUGAR TRANSPORTER SWEET1"/>
    <property type="match status" value="1"/>
</dbReference>
<dbReference type="RefSeq" id="XP_001183272.2">
    <property type="nucleotide sequence ID" value="XM_001183272.4"/>
</dbReference>
<evidence type="ECO:0000256" key="4">
    <source>
        <dbReference type="ARBA" id="ARBA00021741"/>
    </source>
</evidence>
<dbReference type="Gene3D" id="1.20.1280.290">
    <property type="match status" value="2"/>
</dbReference>
<feature type="transmembrane region" description="Helical" evidence="13">
    <location>
        <begin position="156"/>
        <end position="177"/>
    </location>
</feature>
<feature type="transmembrane region" description="Helical" evidence="13">
    <location>
        <begin position="6"/>
        <end position="27"/>
    </location>
</feature>
<evidence type="ECO:0000256" key="1">
    <source>
        <dbReference type="ARBA" id="ARBA00004651"/>
    </source>
</evidence>
<dbReference type="GO" id="GO:0000139">
    <property type="term" value="C:Golgi membrane"/>
    <property type="evidence" value="ECO:0007669"/>
    <property type="project" value="UniProtKB-SubCell"/>
</dbReference>
<evidence type="ECO:0000313" key="15">
    <source>
        <dbReference type="Proteomes" id="UP000007110"/>
    </source>
</evidence>
<dbReference type="FunFam" id="1.20.1280.290:FF:000004">
    <property type="entry name" value="Sugar transporter SWEET"/>
    <property type="match status" value="1"/>
</dbReference>
<evidence type="ECO:0000256" key="11">
    <source>
        <dbReference type="ARBA" id="ARBA00023034"/>
    </source>
</evidence>
<feature type="transmembrane region" description="Helical" evidence="13">
    <location>
        <begin position="39"/>
        <end position="57"/>
    </location>
</feature>
<evidence type="ECO:0000256" key="5">
    <source>
        <dbReference type="ARBA" id="ARBA00022448"/>
    </source>
</evidence>
<proteinExistence type="inferred from homology"/>
<dbReference type="InterPro" id="IPR047664">
    <property type="entry name" value="SWEET"/>
</dbReference>
<evidence type="ECO:0000313" key="14">
    <source>
        <dbReference type="EnsemblMetazoa" id="XP_001183272"/>
    </source>
</evidence>
<dbReference type="KEGG" id="spu:753750"/>
<evidence type="ECO:0000256" key="10">
    <source>
        <dbReference type="ARBA" id="ARBA00022989"/>
    </source>
</evidence>
<protein>
    <recommendedName>
        <fullName evidence="4">Sugar transporter SWEET1</fullName>
    </recommendedName>
</protein>
<evidence type="ECO:0000256" key="12">
    <source>
        <dbReference type="ARBA" id="ARBA00023136"/>
    </source>
</evidence>
<dbReference type="AlphaFoldDB" id="A0A7M7FZZ1"/>
<feature type="transmembrane region" description="Helical" evidence="13">
    <location>
        <begin position="183"/>
        <end position="204"/>
    </location>
</feature>
<dbReference type="InterPro" id="IPR004316">
    <property type="entry name" value="SWEET_rpt"/>
</dbReference>
<feature type="transmembrane region" description="Helical" evidence="13">
    <location>
        <begin position="125"/>
        <end position="144"/>
    </location>
</feature>
<keyword evidence="8 13" id="KW-0812">Transmembrane</keyword>
<dbReference type="EnsemblMetazoa" id="XM_001183272">
    <property type="protein sequence ID" value="XP_001183272"/>
    <property type="gene ID" value="LOC753750"/>
</dbReference>
<keyword evidence="12 13" id="KW-0472">Membrane</keyword>
<dbReference type="OMA" id="CFVCNDI"/>
<evidence type="ECO:0000256" key="7">
    <source>
        <dbReference type="ARBA" id="ARBA00022597"/>
    </source>
</evidence>
<dbReference type="GO" id="GO:0008643">
    <property type="term" value="P:carbohydrate transport"/>
    <property type="evidence" value="ECO:0000318"/>
    <property type="project" value="GO_Central"/>
</dbReference>
<keyword evidence="9" id="KW-0677">Repeat</keyword>
<dbReference type="Pfam" id="PF03083">
    <property type="entry name" value="MtN3_slv"/>
    <property type="match status" value="2"/>
</dbReference>
<accession>A0A7M7FZZ1</accession>
<dbReference type="GO" id="GO:0005886">
    <property type="term" value="C:plasma membrane"/>
    <property type="evidence" value="ECO:0007669"/>
    <property type="project" value="UniProtKB-SubCell"/>
</dbReference>
<keyword evidence="15" id="KW-1185">Reference proteome</keyword>
<feature type="transmembrane region" description="Helical" evidence="13">
    <location>
        <begin position="63"/>
        <end position="85"/>
    </location>
</feature>
<dbReference type="PANTHER" id="PTHR10791">
    <property type="entry name" value="RAG1-ACTIVATING PROTEIN 1"/>
    <property type="match status" value="1"/>
</dbReference>
<keyword evidence="10 13" id="KW-1133">Transmembrane helix</keyword>
<comment type="subcellular location">
    <subcellularLocation>
        <location evidence="1">Cell membrane</location>
        <topology evidence="1">Multi-pass membrane protein</topology>
    </subcellularLocation>
    <subcellularLocation>
        <location evidence="2">Golgi apparatus membrane</location>
        <topology evidence="2">Multi-pass membrane protein</topology>
    </subcellularLocation>
</comment>
<dbReference type="OrthoDB" id="409725at2759"/>
<dbReference type="Proteomes" id="UP000007110">
    <property type="component" value="Unassembled WGS sequence"/>
</dbReference>
<evidence type="ECO:0000256" key="3">
    <source>
        <dbReference type="ARBA" id="ARBA00007809"/>
    </source>
</evidence>
<dbReference type="GeneID" id="753750"/>
<name>A0A7M7FZZ1_STRPU</name>
<keyword evidence="11" id="KW-0333">Golgi apparatus</keyword>
<reference evidence="14" key="2">
    <citation type="submission" date="2021-01" db="UniProtKB">
        <authorList>
            <consortium name="EnsemblMetazoa"/>
        </authorList>
    </citation>
    <scope>IDENTIFICATION</scope>
</reference>
<dbReference type="InParanoid" id="A0A7M7FZZ1"/>
<dbReference type="GO" id="GO:0016020">
    <property type="term" value="C:membrane"/>
    <property type="evidence" value="ECO:0000318"/>
    <property type="project" value="GO_Central"/>
</dbReference>
<evidence type="ECO:0000256" key="9">
    <source>
        <dbReference type="ARBA" id="ARBA00022737"/>
    </source>
</evidence>
<evidence type="ECO:0000256" key="2">
    <source>
        <dbReference type="ARBA" id="ARBA00004653"/>
    </source>
</evidence>
<keyword evidence="5" id="KW-0813">Transport</keyword>
<dbReference type="GO" id="GO:0051119">
    <property type="term" value="F:sugar transmembrane transporter activity"/>
    <property type="evidence" value="ECO:0000318"/>
    <property type="project" value="GO_Central"/>
</dbReference>
<dbReference type="FunFam" id="1.20.1280.290:FF:000010">
    <property type="entry name" value="Sugar transporter SWEET"/>
    <property type="match status" value="1"/>
</dbReference>
<keyword evidence="6" id="KW-1003">Cell membrane</keyword>
<keyword evidence="7" id="KW-0762">Sugar transport</keyword>
<feature type="transmembrane region" description="Helical" evidence="13">
    <location>
        <begin position="97"/>
        <end position="113"/>
    </location>
</feature>
<reference evidence="15" key="1">
    <citation type="submission" date="2015-02" db="EMBL/GenBank/DDBJ databases">
        <title>Genome sequencing for Strongylocentrotus purpuratus.</title>
        <authorList>
            <person name="Murali S."/>
            <person name="Liu Y."/>
            <person name="Vee V."/>
            <person name="English A."/>
            <person name="Wang M."/>
            <person name="Skinner E."/>
            <person name="Han Y."/>
            <person name="Muzny D.M."/>
            <person name="Worley K.C."/>
            <person name="Gibbs R.A."/>
        </authorList>
    </citation>
    <scope>NUCLEOTIDE SEQUENCE</scope>
</reference>
<dbReference type="FunCoup" id="A0A7M7FZZ1">
    <property type="interactions" value="442"/>
</dbReference>
<organism evidence="14 15">
    <name type="scientific">Strongylocentrotus purpuratus</name>
    <name type="common">Purple sea urchin</name>
    <dbReference type="NCBI Taxonomy" id="7668"/>
    <lineage>
        <taxon>Eukaryota</taxon>
        <taxon>Metazoa</taxon>
        <taxon>Echinodermata</taxon>
        <taxon>Eleutherozoa</taxon>
        <taxon>Echinozoa</taxon>
        <taxon>Echinoidea</taxon>
        <taxon>Euechinoidea</taxon>
        <taxon>Echinacea</taxon>
        <taxon>Camarodonta</taxon>
        <taxon>Echinidea</taxon>
        <taxon>Strongylocentrotidae</taxon>
        <taxon>Strongylocentrotus</taxon>
    </lineage>
</organism>
<evidence type="ECO:0000256" key="6">
    <source>
        <dbReference type="ARBA" id="ARBA00022475"/>
    </source>
</evidence>
<evidence type="ECO:0000256" key="13">
    <source>
        <dbReference type="SAM" id="Phobius"/>
    </source>
</evidence>
<evidence type="ECO:0000256" key="8">
    <source>
        <dbReference type="ARBA" id="ARBA00022692"/>
    </source>
</evidence>
<sequence>MDTLSILSWICIVTTIGFFASGIPVFIPIVKSGSTGNVPFLPFLLGLMNGIACLWYGVLKDDFTMIVVNTTGVVFHIFYVTTYLFCAKDRDSANQKTLLGGIFLAGIYVYFNHVIEERSVVENQLGLTTCLMVLATNISPLAELGNAIRTRNSESFSAFMASAMFLTSLAWTFYGLLIDDIYVQIPSVPGMVSGITQLALLGIFPSRGLEKRAKAD</sequence>
<comment type="similarity">
    <text evidence="3">Belongs to the SWEET sugar transporter family.</text>
</comment>